<keyword evidence="2" id="KW-1185">Reference proteome</keyword>
<dbReference type="PROSITE" id="PS51257">
    <property type="entry name" value="PROKAR_LIPOPROTEIN"/>
    <property type="match status" value="1"/>
</dbReference>
<dbReference type="KEGG" id="acad:UA74_25890"/>
<reference evidence="2" key="1">
    <citation type="submission" date="2016-06" db="EMBL/GenBank/DDBJ databases">
        <title>Complete genome sequence of Actinoalloteichus fjordicus DSM 46855 (=ADI127-17), type strain of the new species Actinoalloteichus fjordicus.</title>
        <authorList>
            <person name="Ruckert C."/>
            <person name="Nouioui I."/>
            <person name="Willmese J."/>
            <person name="van Wezel G."/>
            <person name="Klenk H.-P."/>
            <person name="Kalinowski J."/>
            <person name="Zotchev S.B."/>
        </authorList>
    </citation>
    <scope>NUCLEOTIDE SEQUENCE [LARGE SCALE GENOMIC DNA]</scope>
    <source>
        <strain evidence="2">ADI127-7</strain>
    </source>
</reference>
<evidence type="ECO:0000313" key="2">
    <source>
        <dbReference type="Proteomes" id="UP000185511"/>
    </source>
</evidence>
<accession>A0AAC9PUH0</accession>
<organism evidence="1 2">
    <name type="scientific">Actinoalloteichus fjordicus</name>
    <dbReference type="NCBI Taxonomy" id="1612552"/>
    <lineage>
        <taxon>Bacteria</taxon>
        <taxon>Bacillati</taxon>
        <taxon>Actinomycetota</taxon>
        <taxon>Actinomycetes</taxon>
        <taxon>Pseudonocardiales</taxon>
        <taxon>Pseudonocardiaceae</taxon>
        <taxon>Actinoalloteichus</taxon>
    </lineage>
</organism>
<proteinExistence type="predicted"/>
<dbReference type="AlphaFoldDB" id="A0AAC9PUH0"/>
<dbReference type="Proteomes" id="UP000185511">
    <property type="component" value="Chromosome"/>
</dbReference>
<dbReference type="EMBL" id="CP016076">
    <property type="protein sequence ID" value="APU17183.1"/>
    <property type="molecule type" value="Genomic_DNA"/>
</dbReference>
<evidence type="ECO:0000313" key="1">
    <source>
        <dbReference type="EMBL" id="APU17183.1"/>
    </source>
</evidence>
<sequence>MMRRVKHLVAIAAAVGVVGGCFGSGGAGQNPSAEPELKLVCDDLLSENSWEEMGFPGGGLPDEFIEDGYEFSCGTSYRNQVDGQFAIDSSWPFLRVDLPRLDQSGFSSIVSFAMGGPTYQVVGVGSTDALLTTGSATIPVECAGNPDVGDFWLDIGSIQSGRRNDGFVSSEDLEYRGAMLAAGIEAANDLVDRWGCGSDPLVAPAELPPHPVPNAVEGASGLCGLADPTLIPAPASGIRHTVESITGGVAEACQVWDIDKPQEPGENLSLIATFVVARGVIAETVQGREDDLYRGTGLDHTCGGEPVHYHLTGFGEFVDDSPDGDLFTALTSAAAERDGCPLP</sequence>
<gene>
    <name evidence="1" type="ORF">UA74_25890</name>
</gene>
<protein>
    <submittedName>
        <fullName evidence="1">Uncharacterized protein</fullName>
    </submittedName>
</protein>
<name>A0AAC9PUH0_9PSEU</name>